<sequence length="113" mass="12655">MWHGSDTRGVRNSGKFCGAWRSDSVKDTGMASPLTKHMLLGQQDFTCNRTFAVLCIEAIVVIFMANMSKINVQKRLEDKRRLVSRRQRDKVSSSSENLAESLAELSSDSKKSS</sequence>
<protein>
    <submittedName>
        <fullName evidence="5">Collagenase NC10/endostatin domain-containing protein</fullName>
    </submittedName>
</protein>
<reference evidence="5" key="1">
    <citation type="submission" date="2022-11" db="UniProtKB">
        <authorList>
            <consortium name="WormBaseParasite"/>
        </authorList>
    </citation>
    <scope>IDENTIFICATION</scope>
</reference>
<keyword evidence="4" id="KW-1185">Reference proteome</keyword>
<feature type="transmembrane region" description="Helical" evidence="2">
    <location>
        <begin position="51"/>
        <end position="72"/>
    </location>
</feature>
<keyword evidence="2" id="KW-1133">Transmembrane helix</keyword>
<dbReference type="SUPFAM" id="SSF56436">
    <property type="entry name" value="C-type lectin-like"/>
    <property type="match status" value="1"/>
</dbReference>
<keyword evidence="2" id="KW-0472">Membrane</keyword>
<accession>A0A915IBC0</accession>
<evidence type="ECO:0000313" key="4">
    <source>
        <dbReference type="Proteomes" id="UP000887565"/>
    </source>
</evidence>
<keyword evidence="2" id="KW-0812">Transmembrane</keyword>
<feature type="compositionally biased region" description="Low complexity" evidence="1">
    <location>
        <begin position="92"/>
        <end position="106"/>
    </location>
</feature>
<dbReference type="Gene3D" id="3.10.100.10">
    <property type="entry name" value="Mannose-Binding Protein A, subunit A"/>
    <property type="match status" value="1"/>
</dbReference>
<feature type="region of interest" description="Disordered" evidence="1">
    <location>
        <begin position="81"/>
        <end position="113"/>
    </location>
</feature>
<name>A0A915IBC0_ROMCU</name>
<dbReference type="AlphaFoldDB" id="A0A915IBC0"/>
<dbReference type="InterPro" id="IPR010515">
    <property type="entry name" value="Collagenase_NC10/endostatin"/>
</dbReference>
<feature type="domain" description="Collagenase NC10/endostatin" evidence="3">
    <location>
        <begin position="1"/>
        <end position="58"/>
    </location>
</feature>
<dbReference type="InterPro" id="IPR016186">
    <property type="entry name" value="C-type_lectin-like/link_sf"/>
</dbReference>
<evidence type="ECO:0000313" key="5">
    <source>
        <dbReference type="WBParaSite" id="nRc.2.0.1.t10556-RA"/>
    </source>
</evidence>
<proteinExistence type="predicted"/>
<dbReference type="InterPro" id="IPR016187">
    <property type="entry name" value="CTDL_fold"/>
</dbReference>
<dbReference type="Pfam" id="PF06482">
    <property type="entry name" value="Endostatin"/>
    <property type="match status" value="1"/>
</dbReference>
<evidence type="ECO:0000256" key="2">
    <source>
        <dbReference type="SAM" id="Phobius"/>
    </source>
</evidence>
<dbReference type="Proteomes" id="UP000887565">
    <property type="component" value="Unplaced"/>
</dbReference>
<evidence type="ECO:0000256" key="1">
    <source>
        <dbReference type="SAM" id="MobiDB-lite"/>
    </source>
</evidence>
<dbReference type="WBParaSite" id="nRc.2.0.1.t10556-RA">
    <property type="protein sequence ID" value="nRc.2.0.1.t10556-RA"/>
    <property type="gene ID" value="nRc.2.0.1.g10556"/>
</dbReference>
<evidence type="ECO:0000259" key="3">
    <source>
        <dbReference type="Pfam" id="PF06482"/>
    </source>
</evidence>
<organism evidence="4 5">
    <name type="scientific">Romanomermis culicivorax</name>
    <name type="common">Nematode worm</name>
    <dbReference type="NCBI Taxonomy" id="13658"/>
    <lineage>
        <taxon>Eukaryota</taxon>
        <taxon>Metazoa</taxon>
        <taxon>Ecdysozoa</taxon>
        <taxon>Nematoda</taxon>
        <taxon>Enoplea</taxon>
        <taxon>Dorylaimia</taxon>
        <taxon>Mermithida</taxon>
        <taxon>Mermithoidea</taxon>
        <taxon>Mermithidae</taxon>
        <taxon>Romanomermis</taxon>
    </lineage>
</organism>